<reference evidence="1" key="1">
    <citation type="submission" date="2022-10" db="EMBL/GenBank/DDBJ databases">
        <authorList>
            <person name="Botero Cardona J."/>
        </authorList>
    </citation>
    <scope>NUCLEOTIDE SEQUENCE</scope>
    <source>
        <strain evidence="1">LMG 31819</strain>
        <strain evidence="2">R-53529</strain>
    </source>
</reference>
<dbReference type="EMBL" id="CAMXCS010000023">
    <property type="protein sequence ID" value="CAI3962149.1"/>
    <property type="molecule type" value="Genomic_DNA"/>
</dbReference>
<proteinExistence type="predicted"/>
<dbReference type="AlphaFoldDB" id="A0A9W4TRB9"/>
<sequence>MEDKQTLFEINTAIIELMNQKDRHLKLAHDFSFFAGLTKQVKFHQNEAEYLQNRIDKLTDHKVNILNQSQKQFLSLEAVNG</sequence>
<evidence type="ECO:0000313" key="4">
    <source>
        <dbReference type="Proteomes" id="UP001154259"/>
    </source>
</evidence>
<keyword evidence="4" id="KW-1185">Reference proteome</keyword>
<comment type="caution">
    <text evidence="1">The sequence shown here is derived from an EMBL/GenBank/DDBJ whole genome shotgun (WGS) entry which is preliminary data.</text>
</comment>
<accession>A0A9W4TRB9</accession>
<evidence type="ECO:0000313" key="3">
    <source>
        <dbReference type="Proteomes" id="UP001154255"/>
    </source>
</evidence>
<gene>
    <name evidence="2" type="ORF">R53529_LOCUS2437</name>
    <name evidence="1" type="ORF">R53530_LOCUS2415</name>
</gene>
<evidence type="ECO:0000313" key="2">
    <source>
        <dbReference type="EMBL" id="CAI3962149.1"/>
    </source>
</evidence>
<organism evidence="1 3">
    <name type="scientific">Commensalibacter communis</name>
    <dbReference type="NCBI Taxonomy" id="2972786"/>
    <lineage>
        <taxon>Bacteria</taxon>
        <taxon>Pseudomonadati</taxon>
        <taxon>Pseudomonadota</taxon>
        <taxon>Alphaproteobacteria</taxon>
        <taxon>Acetobacterales</taxon>
        <taxon>Acetobacteraceae</taxon>
    </lineage>
</organism>
<dbReference type="EMBL" id="CAMXCM010000021">
    <property type="protein sequence ID" value="CAI3960559.1"/>
    <property type="molecule type" value="Genomic_DNA"/>
</dbReference>
<dbReference type="Proteomes" id="UP001154259">
    <property type="component" value="Unassembled WGS sequence"/>
</dbReference>
<dbReference type="RefSeq" id="WP_271790827.1">
    <property type="nucleotide sequence ID" value="NZ_CAMXCM010000021.1"/>
</dbReference>
<name>A0A9W4TRB9_9PROT</name>
<protein>
    <submittedName>
        <fullName evidence="1">Uncharacterized protein</fullName>
    </submittedName>
</protein>
<evidence type="ECO:0000313" key="1">
    <source>
        <dbReference type="EMBL" id="CAI3960559.1"/>
    </source>
</evidence>
<dbReference type="Proteomes" id="UP001154255">
    <property type="component" value="Unassembled WGS sequence"/>
</dbReference>